<dbReference type="InterPro" id="IPR020843">
    <property type="entry name" value="ER"/>
</dbReference>
<reference evidence="3 4" key="1">
    <citation type="submission" date="2014-12" db="EMBL/GenBank/DDBJ databases">
        <title>Draft genome sequences of 29 type strains of Enterococci.</title>
        <authorList>
            <person name="Zhong Z."/>
            <person name="Sun Z."/>
            <person name="Liu W."/>
            <person name="Zhang W."/>
            <person name="Zhang H."/>
        </authorList>
    </citation>
    <scope>NUCLEOTIDE SEQUENCE [LARGE SCALE GENOMIC DNA]</scope>
    <source>
        <strain evidence="3 4">DSM 17029</strain>
    </source>
</reference>
<dbReference type="InterPro" id="IPR011032">
    <property type="entry name" value="GroES-like_sf"/>
</dbReference>
<keyword evidence="1" id="KW-0479">Metal-binding</keyword>
<dbReference type="GO" id="GO:0016491">
    <property type="term" value="F:oxidoreductase activity"/>
    <property type="evidence" value="ECO:0007669"/>
    <property type="project" value="UniProtKB-KW"/>
</dbReference>
<dbReference type="InterPro" id="IPR014182">
    <property type="entry name" value="ADH_Zn_typ-1"/>
</dbReference>
<accession>A0A1L8RHY5</accession>
<dbReference type="EMBL" id="JXKH01000002">
    <property type="protein sequence ID" value="OJG19315.1"/>
    <property type="molecule type" value="Genomic_DNA"/>
</dbReference>
<protein>
    <recommendedName>
        <fullName evidence="1">Zinc-type alcohol dehydrogenase-like protein</fullName>
    </recommendedName>
</protein>
<dbReference type="InterPro" id="IPR052585">
    <property type="entry name" value="Lipid_raft_assoc_Zn_ADH"/>
</dbReference>
<dbReference type="InterPro" id="IPR036291">
    <property type="entry name" value="NAD(P)-bd_dom_sf"/>
</dbReference>
<keyword evidence="1" id="KW-0862">Zinc</keyword>
<organism evidence="3 4">
    <name type="scientific">Enterococcus canis</name>
    <dbReference type="NCBI Taxonomy" id="214095"/>
    <lineage>
        <taxon>Bacteria</taxon>
        <taxon>Bacillati</taxon>
        <taxon>Bacillota</taxon>
        <taxon>Bacilli</taxon>
        <taxon>Lactobacillales</taxon>
        <taxon>Enterococcaceae</taxon>
        <taxon>Enterococcus</taxon>
    </lineage>
</organism>
<evidence type="ECO:0000313" key="3">
    <source>
        <dbReference type="EMBL" id="OJG19315.1"/>
    </source>
</evidence>
<gene>
    <name evidence="3" type="ORF">RU97_GL000886</name>
</gene>
<dbReference type="Pfam" id="PF08240">
    <property type="entry name" value="ADH_N"/>
    <property type="match status" value="1"/>
</dbReference>
<keyword evidence="4" id="KW-1185">Reference proteome</keyword>
<comment type="similarity">
    <text evidence="1">Belongs to the zinc-containing alcohol dehydrogenase family. Quinone oxidoreductase subfamily.</text>
</comment>
<dbReference type="RefSeq" id="WP_067389743.1">
    <property type="nucleotide sequence ID" value="NZ_JXKH01000002.1"/>
</dbReference>
<comment type="caution">
    <text evidence="3">The sequence shown here is derived from an EMBL/GenBank/DDBJ whole genome shotgun (WGS) entry which is preliminary data.</text>
</comment>
<dbReference type="Gene3D" id="3.40.50.720">
    <property type="entry name" value="NAD(P)-binding Rossmann-like Domain"/>
    <property type="match status" value="1"/>
</dbReference>
<dbReference type="InterPro" id="IPR013154">
    <property type="entry name" value="ADH-like_N"/>
</dbReference>
<keyword evidence="1" id="KW-0560">Oxidoreductase</keyword>
<proteinExistence type="inferred from homology"/>
<dbReference type="AlphaFoldDB" id="A0A1L8RHY5"/>
<dbReference type="SUPFAM" id="SSF50129">
    <property type="entry name" value="GroES-like"/>
    <property type="match status" value="1"/>
</dbReference>
<evidence type="ECO:0000259" key="2">
    <source>
        <dbReference type="SMART" id="SM00829"/>
    </source>
</evidence>
<dbReference type="SUPFAM" id="SSF51735">
    <property type="entry name" value="NAD(P)-binding Rossmann-fold domains"/>
    <property type="match status" value="1"/>
</dbReference>
<dbReference type="GO" id="GO:0008270">
    <property type="term" value="F:zinc ion binding"/>
    <property type="evidence" value="ECO:0007669"/>
    <property type="project" value="InterPro"/>
</dbReference>
<evidence type="ECO:0000256" key="1">
    <source>
        <dbReference type="RuleBase" id="RU364000"/>
    </source>
</evidence>
<dbReference type="PANTHER" id="PTHR43482:SF1">
    <property type="entry name" value="PROTEIN AST1-RELATED"/>
    <property type="match status" value="1"/>
</dbReference>
<dbReference type="SMART" id="SM00829">
    <property type="entry name" value="PKS_ER"/>
    <property type="match status" value="1"/>
</dbReference>
<dbReference type="Proteomes" id="UP000181884">
    <property type="component" value="Unassembled WGS sequence"/>
</dbReference>
<evidence type="ECO:0000313" key="4">
    <source>
        <dbReference type="Proteomes" id="UP000181884"/>
    </source>
</evidence>
<dbReference type="Gene3D" id="3.90.180.10">
    <property type="entry name" value="Medium-chain alcohol dehydrogenases, catalytic domain"/>
    <property type="match status" value="1"/>
</dbReference>
<dbReference type="PANTHER" id="PTHR43482">
    <property type="entry name" value="PROTEIN AST1-RELATED"/>
    <property type="match status" value="1"/>
</dbReference>
<dbReference type="STRING" id="214095.RU97_GL000886"/>
<dbReference type="CDD" id="cd08252">
    <property type="entry name" value="AL_MDR"/>
    <property type="match status" value="1"/>
</dbReference>
<dbReference type="NCBIfam" id="TIGR02817">
    <property type="entry name" value="adh_fam_1"/>
    <property type="match status" value="1"/>
</dbReference>
<sequence>MEEMKAIGFYAGHPIEHADSFIEQKLPIPVPTGHDLLVKISGISVNPVDTKLRSTAKKEESFKILGYDAVGTVVASGSEVKDFQIGDRVFYAGTTKRAGSNQGFQLVTEEIVALAPENWTDAEAVSIPLTGLTAFELLFEKFGLLPQAQANEGDILIINGAGGVGSILSQLASWAGLTVYSTSSPAKFSWLRQMGSAHELDHHVPLQDSLRDLPRQSFDYIAVLYDVTQYFEQLTALIKPFGHIGTIVGIQEALPLGALKNLSVSFDWEYMFAKTDHDYRIASQGAILQQLAQLAEANKLKPTVTKTYQDITVEHLKQATRDVEAGHMQGKVVLVGDFR</sequence>
<feature type="domain" description="Enoyl reductase (ER)" evidence="2">
    <location>
        <begin position="18"/>
        <end position="334"/>
    </location>
</feature>
<dbReference type="Pfam" id="PF13602">
    <property type="entry name" value="ADH_zinc_N_2"/>
    <property type="match status" value="1"/>
</dbReference>
<name>A0A1L8RHY5_9ENTE</name>